<dbReference type="EMBL" id="JAGIOP010000002">
    <property type="protein sequence ID" value="MBP2454652.1"/>
    <property type="molecule type" value="Genomic_DNA"/>
</dbReference>
<reference evidence="3 4" key="1">
    <citation type="submission" date="2021-03" db="EMBL/GenBank/DDBJ databases">
        <title>Sequencing the genomes of 1000 actinobacteria strains.</title>
        <authorList>
            <person name="Klenk H.-P."/>
        </authorList>
    </citation>
    <scope>NUCLEOTIDE SEQUENCE [LARGE SCALE GENOMIC DNA]</scope>
    <source>
        <strain evidence="3 4">DSM 46713</strain>
    </source>
</reference>
<dbReference type="EC" id="3.6.1.27" evidence="3"/>
<feature type="transmembrane region" description="Helical" evidence="1">
    <location>
        <begin position="158"/>
        <end position="179"/>
    </location>
</feature>
<gene>
    <name evidence="3" type="ORF">JOF57_004565</name>
</gene>
<feature type="transmembrane region" description="Helical" evidence="1">
    <location>
        <begin position="90"/>
        <end position="111"/>
    </location>
</feature>
<keyword evidence="1" id="KW-0812">Transmembrane</keyword>
<comment type="caution">
    <text evidence="3">The sequence shown here is derived from an EMBL/GenBank/DDBJ whole genome shotgun (WGS) entry which is preliminary data.</text>
</comment>
<evidence type="ECO:0000313" key="3">
    <source>
        <dbReference type="EMBL" id="MBP2454652.1"/>
    </source>
</evidence>
<dbReference type="RefSeq" id="WP_209920209.1">
    <property type="nucleotide sequence ID" value="NZ_JAGIOP010000002.1"/>
</dbReference>
<dbReference type="SUPFAM" id="SSF48317">
    <property type="entry name" value="Acid phosphatase/Vanadium-dependent haloperoxidase"/>
    <property type="match status" value="1"/>
</dbReference>
<dbReference type="InterPro" id="IPR000326">
    <property type="entry name" value="PAP2/HPO"/>
</dbReference>
<keyword evidence="1" id="KW-1133">Transmembrane helix</keyword>
<dbReference type="PANTHER" id="PTHR14969">
    <property type="entry name" value="SPHINGOSINE-1-PHOSPHATE PHOSPHOHYDROLASE"/>
    <property type="match status" value="1"/>
</dbReference>
<dbReference type="Gene3D" id="1.20.144.10">
    <property type="entry name" value="Phosphatidic acid phosphatase type 2/haloperoxidase"/>
    <property type="match status" value="1"/>
</dbReference>
<accession>A0ABS4ZYR3</accession>
<feature type="transmembrane region" description="Helical" evidence="1">
    <location>
        <begin position="7"/>
        <end position="26"/>
    </location>
</feature>
<keyword evidence="3" id="KW-0378">Hydrolase</keyword>
<dbReference type="Pfam" id="PF01569">
    <property type="entry name" value="PAP2"/>
    <property type="match status" value="1"/>
</dbReference>
<feature type="domain" description="Phosphatidic acid phosphatase type 2/haloperoxidase" evidence="2">
    <location>
        <begin position="89"/>
        <end position="200"/>
    </location>
</feature>
<dbReference type="Proteomes" id="UP000694460">
    <property type="component" value="Unassembled WGS sequence"/>
</dbReference>
<dbReference type="GO" id="GO:0050380">
    <property type="term" value="F:undecaprenyl-diphosphatase activity"/>
    <property type="evidence" value="ECO:0007669"/>
    <property type="project" value="UniProtKB-EC"/>
</dbReference>
<protein>
    <submittedName>
        <fullName evidence="3">Undecaprenyl-diphosphatase</fullName>
        <ecNumber evidence="3">3.6.1.27</ecNumber>
    </submittedName>
</protein>
<feature type="transmembrane region" description="Helical" evidence="1">
    <location>
        <begin position="57"/>
        <end position="83"/>
    </location>
</feature>
<feature type="transmembrane region" description="Helical" evidence="1">
    <location>
        <begin position="131"/>
        <end position="151"/>
    </location>
</feature>
<feature type="transmembrane region" description="Helical" evidence="1">
    <location>
        <begin position="185"/>
        <end position="203"/>
    </location>
</feature>
<organism evidence="3 4">
    <name type="scientific">Mycolicibacterium lutetiense</name>
    <dbReference type="NCBI Taxonomy" id="1641992"/>
    <lineage>
        <taxon>Bacteria</taxon>
        <taxon>Bacillati</taxon>
        <taxon>Actinomycetota</taxon>
        <taxon>Actinomycetes</taxon>
        <taxon>Mycobacteriales</taxon>
        <taxon>Mycobacteriaceae</taxon>
        <taxon>Mycolicibacterium</taxon>
    </lineage>
</organism>
<evidence type="ECO:0000259" key="2">
    <source>
        <dbReference type="SMART" id="SM00014"/>
    </source>
</evidence>
<keyword evidence="4" id="KW-1185">Reference proteome</keyword>
<name>A0ABS4ZYR3_9MYCO</name>
<keyword evidence="1" id="KW-0472">Membrane</keyword>
<proteinExistence type="predicted"/>
<evidence type="ECO:0000256" key="1">
    <source>
        <dbReference type="SAM" id="Phobius"/>
    </source>
</evidence>
<evidence type="ECO:0000313" key="4">
    <source>
        <dbReference type="Proteomes" id="UP000694460"/>
    </source>
</evidence>
<dbReference type="InterPro" id="IPR036938">
    <property type="entry name" value="PAP2/HPO_sf"/>
</dbReference>
<dbReference type="SMART" id="SM00014">
    <property type="entry name" value="acidPPc"/>
    <property type="match status" value="1"/>
</dbReference>
<sequence>MRTRESWLVVTAVLAVAVYAALWIGYANQWTWLADVDAAGLAGPYRYGSAHPGWVTAWNVFCTVLGPFAFRLLALVMIVVALVRRQRRIALFLFLTIELSAVTTEVAKFLADRPRPATALVHALSTSFPSGHALGVMVAVLALLTLAWPRLHPRLRGWWVVAGVLVVVAIGVGRVVLNVHHPSDVLAGWALGYGYFVVCLLLVPPYPTTVTAADETPAAPGTER</sequence>
<dbReference type="CDD" id="cd03392">
    <property type="entry name" value="PAP2_like_2"/>
    <property type="match status" value="1"/>
</dbReference>
<dbReference type="PANTHER" id="PTHR14969:SF13">
    <property type="entry name" value="AT30094P"/>
    <property type="match status" value="1"/>
</dbReference>